<evidence type="ECO:0000313" key="2">
    <source>
        <dbReference type="EMBL" id="MBB6099666.1"/>
    </source>
</evidence>
<sequence length="128" mass="14594">MKYINTVSETRMMYNLDVAVADTFFVGTQGWLVHNATNDYNYKNRTEAFNAAKDRAGIPRSQQFTKQWEVGNDPKRKGMSNYRYSEDPGTGGRFFQYETPQGPRVVVEHMGDPDKPPHFHAGEPKGNS</sequence>
<organism evidence="2 3">
    <name type="scientific">Deinobacterium chartae</name>
    <dbReference type="NCBI Taxonomy" id="521158"/>
    <lineage>
        <taxon>Bacteria</taxon>
        <taxon>Thermotogati</taxon>
        <taxon>Deinococcota</taxon>
        <taxon>Deinococci</taxon>
        <taxon>Deinococcales</taxon>
        <taxon>Deinococcaceae</taxon>
        <taxon>Deinobacterium</taxon>
    </lineage>
</organism>
<dbReference type="AlphaFoldDB" id="A0A841I3Q2"/>
<dbReference type="EMBL" id="JACHHG010000014">
    <property type="protein sequence ID" value="MBB6099666.1"/>
    <property type="molecule type" value="Genomic_DNA"/>
</dbReference>
<feature type="region of interest" description="Disordered" evidence="1">
    <location>
        <begin position="71"/>
        <end position="93"/>
    </location>
</feature>
<evidence type="ECO:0000256" key="1">
    <source>
        <dbReference type="SAM" id="MobiDB-lite"/>
    </source>
</evidence>
<name>A0A841I3Q2_9DEIO</name>
<accession>A0A841I3Q2</accession>
<comment type="caution">
    <text evidence="2">The sequence shown here is derived from an EMBL/GenBank/DDBJ whole genome shotgun (WGS) entry which is preliminary data.</text>
</comment>
<gene>
    <name evidence="2" type="ORF">HNR42_003124</name>
</gene>
<reference evidence="2 3" key="1">
    <citation type="submission" date="2020-08" db="EMBL/GenBank/DDBJ databases">
        <title>Genomic Encyclopedia of Type Strains, Phase IV (KMG-IV): sequencing the most valuable type-strain genomes for metagenomic binning, comparative biology and taxonomic classification.</title>
        <authorList>
            <person name="Goeker M."/>
        </authorList>
    </citation>
    <scope>NUCLEOTIDE SEQUENCE [LARGE SCALE GENOMIC DNA]</scope>
    <source>
        <strain evidence="2 3">DSM 21458</strain>
    </source>
</reference>
<feature type="region of interest" description="Disordered" evidence="1">
    <location>
        <begin position="105"/>
        <end position="128"/>
    </location>
</feature>
<evidence type="ECO:0000313" key="3">
    <source>
        <dbReference type="Proteomes" id="UP000569951"/>
    </source>
</evidence>
<keyword evidence="3" id="KW-1185">Reference proteome</keyword>
<protein>
    <submittedName>
        <fullName evidence="2">Uncharacterized protein</fullName>
    </submittedName>
</protein>
<dbReference type="Proteomes" id="UP000569951">
    <property type="component" value="Unassembled WGS sequence"/>
</dbReference>
<feature type="compositionally biased region" description="Basic and acidic residues" evidence="1">
    <location>
        <begin position="106"/>
        <end position="128"/>
    </location>
</feature>
<proteinExistence type="predicted"/>